<dbReference type="EMBL" id="VTEQ01000001">
    <property type="protein sequence ID" value="TYS56390.1"/>
    <property type="molecule type" value="Genomic_DNA"/>
</dbReference>
<dbReference type="RefSeq" id="WP_148984424.1">
    <property type="nucleotide sequence ID" value="NZ_JBNILK010000001.1"/>
</dbReference>
<dbReference type="Proteomes" id="UP000322997">
    <property type="component" value="Unassembled WGS sequence"/>
</dbReference>
<gene>
    <name evidence="1" type="ORF">FZC83_02110</name>
</gene>
<name>A0A5D4RZJ6_9BACI</name>
<proteinExistence type="predicted"/>
<organism evidence="1 2">
    <name type="scientific">Rossellomorea marisflavi</name>
    <dbReference type="NCBI Taxonomy" id="189381"/>
    <lineage>
        <taxon>Bacteria</taxon>
        <taxon>Bacillati</taxon>
        <taxon>Bacillota</taxon>
        <taxon>Bacilli</taxon>
        <taxon>Bacillales</taxon>
        <taxon>Bacillaceae</taxon>
        <taxon>Rossellomorea</taxon>
    </lineage>
</organism>
<sequence length="77" mass="8994">MGTNLVNFEEYKIAKAYRKNYYDRNEVFANQINVHKKVSNSNTVLYVIEQPVRAVTKESYELAYMKLLGLTVEEVNT</sequence>
<accession>A0A5D4RZJ6</accession>
<evidence type="ECO:0000313" key="1">
    <source>
        <dbReference type="EMBL" id="TYS56390.1"/>
    </source>
</evidence>
<protein>
    <submittedName>
        <fullName evidence="1">Uncharacterized protein</fullName>
    </submittedName>
</protein>
<comment type="caution">
    <text evidence="1">The sequence shown here is derived from an EMBL/GenBank/DDBJ whole genome shotgun (WGS) entry which is preliminary data.</text>
</comment>
<dbReference type="AlphaFoldDB" id="A0A5D4RZJ6"/>
<reference evidence="1 2" key="1">
    <citation type="submission" date="2019-08" db="EMBL/GenBank/DDBJ databases">
        <title>Bacillus genomes from the desert of Cuatro Cienegas, Coahuila.</title>
        <authorList>
            <person name="Olmedo-Alvarez G."/>
        </authorList>
    </citation>
    <scope>NUCLEOTIDE SEQUENCE [LARGE SCALE GENOMIC DNA]</scope>
    <source>
        <strain evidence="1 2">CH108_3D</strain>
    </source>
</reference>
<evidence type="ECO:0000313" key="2">
    <source>
        <dbReference type="Proteomes" id="UP000322997"/>
    </source>
</evidence>